<comment type="subunit">
    <text evidence="6">Heterotetramer of 2 MoaD subunits and 2 MoaE subunits. Also stable as homodimer. The enzyme changes between these two forms during catalysis.</text>
</comment>
<gene>
    <name evidence="12" type="ORF">EZJ17_07505</name>
</gene>
<evidence type="ECO:0000256" key="1">
    <source>
        <dbReference type="ARBA" id="ARBA00005046"/>
    </source>
</evidence>
<keyword evidence="13" id="KW-1185">Reference proteome</keyword>
<dbReference type="SUPFAM" id="SSF54690">
    <property type="entry name" value="Molybdopterin synthase subunit MoaE"/>
    <property type="match status" value="1"/>
</dbReference>
<keyword evidence="5" id="KW-0501">Molybdenum cofactor biosynthesis</keyword>
<evidence type="ECO:0000256" key="11">
    <source>
        <dbReference type="ARBA" id="ARBA00049878"/>
    </source>
</evidence>
<organism evidence="12 13">
    <name type="scientific">Eikenella exigua</name>
    <dbReference type="NCBI Taxonomy" id="2528037"/>
    <lineage>
        <taxon>Bacteria</taxon>
        <taxon>Pseudomonadati</taxon>
        <taxon>Pseudomonadota</taxon>
        <taxon>Betaproteobacteria</taxon>
        <taxon>Neisseriales</taxon>
        <taxon>Neisseriaceae</taxon>
        <taxon>Eikenella</taxon>
    </lineage>
</organism>
<dbReference type="EMBL" id="CP038018">
    <property type="protein sequence ID" value="QED92468.1"/>
    <property type="molecule type" value="Genomic_DNA"/>
</dbReference>
<evidence type="ECO:0000256" key="9">
    <source>
        <dbReference type="ARBA" id="ARBA00030781"/>
    </source>
</evidence>
<evidence type="ECO:0000256" key="6">
    <source>
        <dbReference type="ARBA" id="ARBA00026066"/>
    </source>
</evidence>
<dbReference type="EC" id="2.8.1.12" evidence="3"/>
<dbReference type="GO" id="GO:0006777">
    <property type="term" value="P:Mo-molybdopterin cofactor biosynthetic process"/>
    <property type="evidence" value="ECO:0007669"/>
    <property type="project" value="UniProtKB-KW"/>
</dbReference>
<evidence type="ECO:0000256" key="7">
    <source>
        <dbReference type="ARBA" id="ARBA00029745"/>
    </source>
</evidence>
<evidence type="ECO:0000256" key="8">
    <source>
        <dbReference type="ARBA" id="ARBA00030407"/>
    </source>
</evidence>
<dbReference type="Pfam" id="PF02391">
    <property type="entry name" value="MoaE"/>
    <property type="match status" value="1"/>
</dbReference>
<dbReference type="KEGG" id="eex:EZJ17_07505"/>
<comment type="catalytic activity">
    <reaction evidence="11">
        <text>2 [molybdopterin-synthase sulfur-carrier protein]-C-terminal-Gly-aminoethanethioate + cyclic pyranopterin phosphate + H2O = molybdopterin + 2 [molybdopterin-synthase sulfur-carrier protein]-C-terminal Gly-Gly + 2 H(+)</text>
        <dbReference type="Rhea" id="RHEA:26333"/>
        <dbReference type="Rhea" id="RHEA-COMP:12202"/>
        <dbReference type="Rhea" id="RHEA-COMP:19907"/>
        <dbReference type="ChEBI" id="CHEBI:15377"/>
        <dbReference type="ChEBI" id="CHEBI:15378"/>
        <dbReference type="ChEBI" id="CHEBI:58698"/>
        <dbReference type="ChEBI" id="CHEBI:59648"/>
        <dbReference type="ChEBI" id="CHEBI:90778"/>
        <dbReference type="ChEBI" id="CHEBI:232372"/>
        <dbReference type="EC" id="2.8.1.12"/>
    </reaction>
</comment>
<evidence type="ECO:0000256" key="10">
    <source>
        <dbReference type="ARBA" id="ARBA00032474"/>
    </source>
</evidence>
<dbReference type="InterPro" id="IPR036563">
    <property type="entry name" value="MoaE_sf"/>
</dbReference>
<accession>A0AAE6M4Z7</accession>
<evidence type="ECO:0000256" key="5">
    <source>
        <dbReference type="ARBA" id="ARBA00023150"/>
    </source>
</evidence>
<evidence type="ECO:0000256" key="3">
    <source>
        <dbReference type="ARBA" id="ARBA00011950"/>
    </source>
</evidence>
<comment type="pathway">
    <text evidence="1">Cofactor biosynthesis; molybdopterin biosynthesis.</text>
</comment>
<evidence type="ECO:0000256" key="4">
    <source>
        <dbReference type="ARBA" id="ARBA00013858"/>
    </source>
</evidence>
<proteinExistence type="inferred from homology"/>
<protein>
    <recommendedName>
        <fullName evidence="4">Molybdopterin synthase catalytic subunit</fullName>
        <ecNumber evidence="3">2.8.1.12</ecNumber>
    </recommendedName>
    <alternativeName>
        <fullName evidence="9">MPT synthase subunit 2</fullName>
    </alternativeName>
    <alternativeName>
        <fullName evidence="7">Molybdenum cofactor biosynthesis protein E</fullName>
    </alternativeName>
    <alternativeName>
        <fullName evidence="8">Molybdopterin-converting factor large subunit</fullName>
    </alternativeName>
    <alternativeName>
        <fullName evidence="10">Molybdopterin-converting factor subunit 2</fullName>
    </alternativeName>
</protein>
<name>A0AAE6M4Z7_9NEIS</name>
<comment type="similarity">
    <text evidence="2">Belongs to the MoaE family.</text>
</comment>
<evidence type="ECO:0000313" key="12">
    <source>
        <dbReference type="EMBL" id="QED92468.1"/>
    </source>
</evidence>
<evidence type="ECO:0000256" key="2">
    <source>
        <dbReference type="ARBA" id="ARBA00005426"/>
    </source>
</evidence>
<reference evidence="13" key="1">
    <citation type="journal article" date="2019" name="J. Anim. Genet.">
        <title>Description and whole genome sequencing of Eikenella exigua sp. nov., isolated from brain abscess and blood.</title>
        <authorList>
            <person name="Stormo K.A."/>
            <person name="Nygaard R.M."/>
            <person name="Bruvold T.S."/>
            <person name="Dimmen G."/>
            <person name="Lindemann P.C."/>
            <person name="Jordal S."/>
            <person name="Kommedal O."/>
        </authorList>
    </citation>
    <scope>NUCLEOTIDE SEQUENCE [LARGE SCALE GENOMIC DNA]</scope>
    <source>
        <strain evidence="13">PXX</strain>
    </source>
</reference>
<dbReference type="Gene3D" id="3.90.1170.40">
    <property type="entry name" value="Molybdopterin biosynthesis MoaE subunit"/>
    <property type="match status" value="1"/>
</dbReference>
<evidence type="ECO:0000313" key="13">
    <source>
        <dbReference type="Proteomes" id="UP000326695"/>
    </source>
</evidence>
<dbReference type="Proteomes" id="UP000326695">
    <property type="component" value="Chromosome"/>
</dbReference>
<dbReference type="PANTHER" id="PTHR23404">
    <property type="entry name" value="MOLYBDOPTERIN SYNTHASE RELATED"/>
    <property type="match status" value="1"/>
</dbReference>
<dbReference type="GO" id="GO:0030366">
    <property type="term" value="F:molybdopterin synthase activity"/>
    <property type="evidence" value="ECO:0007669"/>
    <property type="project" value="UniProtKB-EC"/>
</dbReference>
<dbReference type="AlphaFoldDB" id="A0AAE6M4Z7"/>
<dbReference type="RefSeq" id="WP_082886508.1">
    <property type="nucleotide sequence ID" value="NZ_CP038018.1"/>
</dbReference>
<dbReference type="InterPro" id="IPR003448">
    <property type="entry name" value="Mopterin_biosynth_MoaE"/>
</dbReference>
<sequence length="103" mass="11862">MNEQCGAFLSFEDWIRRQNDGQHVNYLVYGVYEELACCQGQAVIEEAKRCFGLEAAVCVYHYRWLEVGGMAVWVGVTTCHHDMAFAGCRYVIDMVKAEELIWE</sequence>